<feature type="transmembrane region" description="Helical" evidence="2">
    <location>
        <begin position="20"/>
        <end position="38"/>
    </location>
</feature>
<dbReference type="SUPFAM" id="SSF51261">
    <property type="entry name" value="Duplicated hybrid motif"/>
    <property type="match status" value="1"/>
</dbReference>
<dbReference type="InterPro" id="IPR011055">
    <property type="entry name" value="Dup_hybrid_motif"/>
</dbReference>
<dbReference type="GO" id="GO:0004222">
    <property type="term" value="F:metalloendopeptidase activity"/>
    <property type="evidence" value="ECO:0007669"/>
    <property type="project" value="TreeGrafter"/>
</dbReference>
<dbReference type="CDD" id="cd12797">
    <property type="entry name" value="M23_peptidase"/>
    <property type="match status" value="1"/>
</dbReference>
<dbReference type="PANTHER" id="PTHR21666">
    <property type="entry name" value="PEPTIDASE-RELATED"/>
    <property type="match status" value="1"/>
</dbReference>
<accession>A0A845QKV4</accession>
<dbReference type="PANTHER" id="PTHR21666:SF270">
    <property type="entry name" value="MUREIN HYDROLASE ACTIVATOR ENVC"/>
    <property type="match status" value="1"/>
</dbReference>
<gene>
    <name evidence="4" type="ORF">D0435_08525</name>
</gene>
<evidence type="ECO:0000313" key="4">
    <source>
        <dbReference type="EMBL" id="NBH61695.1"/>
    </source>
</evidence>
<keyword evidence="5" id="KW-1185">Reference proteome</keyword>
<feature type="domain" description="M23ase beta-sheet core" evidence="3">
    <location>
        <begin position="135"/>
        <end position="233"/>
    </location>
</feature>
<feature type="compositionally biased region" description="Acidic residues" evidence="1">
    <location>
        <begin position="66"/>
        <end position="83"/>
    </location>
</feature>
<keyword evidence="2" id="KW-0812">Transmembrane</keyword>
<feature type="compositionally biased region" description="Polar residues" evidence="1">
    <location>
        <begin position="85"/>
        <end position="95"/>
    </location>
</feature>
<evidence type="ECO:0000256" key="2">
    <source>
        <dbReference type="SAM" id="Phobius"/>
    </source>
</evidence>
<keyword evidence="2" id="KW-0472">Membrane</keyword>
<feature type="region of interest" description="Disordered" evidence="1">
    <location>
        <begin position="49"/>
        <end position="103"/>
    </location>
</feature>
<proteinExistence type="predicted"/>
<evidence type="ECO:0000259" key="3">
    <source>
        <dbReference type="Pfam" id="PF01551"/>
    </source>
</evidence>
<organism evidence="4 5">
    <name type="scientific">Anaerotruncus colihominis</name>
    <dbReference type="NCBI Taxonomy" id="169435"/>
    <lineage>
        <taxon>Bacteria</taxon>
        <taxon>Bacillati</taxon>
        <taxon>Bacillota</taxon>
        <taxon>Clostridia</taxon>
        <taxon>Eubacteriales</taxon>
        <taxon>Oscillospiraceae</taxon>
        <taxon>Anaerotruncus</taxon>
    </lineage>
</organism>
<keyword evidence="2" id="KW-1133">Transmembrane helix</keyword>
<dbReference type="AlphaFoldDB" id="A0A845QKV4"/>
<evidence type="ECO:0000256" key="1">
    <source>
        <dbReference type="SAM" id="MobiDB-lite"/>
    </source>
</evidence>
<protein>
    <submittedName>
        <fullName evidence="4">M23 family metallopeptidase</fullName>
    </submittedName>
</protein>
<dbReference type="InterPro" id="IPR050570">
    <property type="entry name" value="Cell_wall_metabolism_enzyme"/>
</dbReference>
<name>A0A845QKV4_9FIRM</name>
<reference evidence="4 5" key="1">
    <citation type="submission" date="2018-08" db="EMBL/GenBank/DDBJ databases">
        <title>Murine metabolic-syndrome-specific gut microbial biobank.</title>
        <authorList>
            <person name="Liu C."/>
        </authorList>
    </citation>
    <scope>NUCLEOTIDE SEQUENCE [LARGE SCALE GENOMIC DNA]</scope>
    <source>
        <strain evidence="4 5">28</strain>
    </source>
</reference>
<dbReference type="Proteomes" id="UP000446866">
    <property type="component" value="Unassembled WGS sequence"/>
</dbReference>
<evidence type="ECO:0000313" key="5">
    <source>
        <dbReference type="Proteomes" id="UP000446866"/>
    </source>
</evidence>
<dbReference type="Gene3D" id="2.70.70.10">
    <property type="entry name" value="Glucose Permease (Domain IIA)"/>
    <property type="match status" value="1"/>
</dbReference>
<dbReference type="Pfam" id="PF01551">
    <property type="entry name" value="Peptidase_M23"/>
    <property type="match status" value="1"/>
</dbReference>
<sequence>MQEVKNMRQAEKKKGKDKVAAVLMLCFCLIALVSIFTIKSSIDKIAKSAGDVPTATETPTKPQLDEQTDSPTEEALDENENSEETASNIPTVDSQKQTKKKTSFASPIDMSTAKISKEYSMDMVIYNLTLDQYMTHPGLDFEAPQGSGVKAVADGTITEVYTDDAYGITIEITHQGGYISRYCNLATDKLCEKGDTVKKGQVISNIGKSALYESMDKAHLHFELLKNGKVCDPTKVISN</sequence>
<dbReference type="EMBL" id="QXWK01000014">
    <property type="protein sequence ID" value="NBH61695.1"/>
    <property type="molecule type" value="Genomic_DNA"/>
</dbReference>
<dbReference type="InterPro" id="IPR016047">
    <property type="entry name" value="M23ase_b-sheet_dom"/>
</dbReference>
<comment type="caution">
    <text evidence="4">The sequence shown here is derived from an EMBL/GenBank/DDBJ whole genome shotgun (WGS) entry which is preliminary data.</text>
</comment>